<sequence length="66" mass="7577">MRLCPNSLTPLPQPAQWRRSNVGWIGDCLQRPYLTHNLLDNWPVMTAEQGSGWHKETTITTPAYLN</sequence>
<protein>
    <submittedName>
        <fullName evidence="1">Uncharacterized protein</fullName>
    </submittedName>
</protein>
<gene>
    <name evidence="1" type="ORF">METZ01_LOCUS374745</name>
</gene>
<evidence type="ECO:0000313" key="1">
    <source>
        <dbReference type="EMBL" id="SVD21891.1"/>
    </source>
</evidence>
<organism evidence="1">
    <name type="scientific">marine metagenome</name>
    <dbReference type="NCBI Taxonomy" id="408172"/>
    <lineage>
        <taxon>unclassified sequences</taxon>
        <taxon>metagenomes</taxon>
        <taxon>ecological metagenomes</taxon>
    </lineage>
</organism>
<reference evidence="1" key="1">
    <citation type="submission" date="2018-05" db="EMBL/GenBank/DDBJ databases">
        <authorList>
            <person name="Lanie J.A."/>
            <person name="Ng W.-L."/>
            <person name="Kazmierczak K.M."/>
            <person name="Andrzejewski T.M."/>
            <person name="Davidsen T.M."/>
            <person name="Wayne K.J."/>
            <person name="Tettelin H."/>
            <person name="Glass J.I."/>
            <person name="Rusch D."/>
            <person name="Podicherti R."/>
            <person name="Tsui H.-C.T."/>
            <person name="Winkler M.E."/>
        </authorList>
    </citation>
    <scope>NUCLEOTIDE SEQUENCE</scope>
</reference>
<dbReference type="EMBL" id="UINC01136868">
    <property type="protein sequence ID" value="SVD21891.1"/>
    <property type="molecule type" value="Genomic_DNA"/>
</dbReference>
<dbReference type="AlphaFoldDB" id="A0A382TKC6"/>
<name>A0A382TKC6_9ZZZZ</name>
<proteinExistence type="predicted"/>
<accession>A0A382TKC6</accession>